<accession>A0A329MJH7</accession>
<dbReference type="RefSeq" id="WP_113032857.1">
    <property type="nucleotide sequence ID" value="NZ_QMFB01000012.1"/>
</dbReference>
<name>A0A329MJH7_9BACL</name>
<evidence type="ECO:0000313" key="2">
    <source>
        <dbReference type="Proteomes" id="UP000250369"/>
    </source>
</evidence>
<dbReference type="Proteomes" id="UP000250369">
    <property type="component" value="Unassembled WGS sequence"/>
</dbReference>
<protein>
    <submittedName>
        <fullName evidence="1">Uncharacterized protein</fullName>
    </submittedName>
</protein>
<proteinExistence type="predicted"/>
<dbReference type="EMBL" id="QMFB01000012">
    <property type="protein sequence ID" value="RAV19496.1"/>
    <property type="molecule type" value="Genomic_DNA"/>
</dbReference>
<sequence>MFTNEEYRLIESVVASYELACDDRREYRRFLQAAEPLKHSENGNLRSLFVALREAVKLVHAAKEARTPRQTAKVREQIDHLKRKFARLMGCDALVN</sequence>
<reference evidence="1 2" key="1">
    <citation type="journal article" date="2009" name="Int. J. Syst. Evol. Microbiol.">
        <title>Paenibacillus contaminans sp. nov., isolated from a contaminated laboratory plate.</title>
        <authorList>
            <person name="Chou J.H."/>
            <person name="Lee J.H."/>
            <person name="Lin M.C."/>
            <person name="Chang P.S."/>
            <person name="Arun A.B."/>
            <person name="Young C.C."/>
            <person name="Chen W.M."/>
        </authorList>
    </citation>
    <scope>NUCLEOTIDE SEQUENCE [LARGE SCALE GENOMIC DNA]</scope>
    <source>
        <strain evidence="1 2">CKOBP-6</strain>
    </source>
</reference>
<gene>
    <name evidence="1" type="ORF">DQG23_21145</name>
</gene>
<organism evidence="1 2">
    <name type="scientific">Paenibacillus contaminans</name>
    <dbReference type="NCBI Taxonomy" id="450362"/>
    <lineage>
        <taxon>Bacteria</taxon>
        <taxon>Bacillati</taxon>
        <taxon>Bacillota</taxon>
        <taxon>Bacilli</taxon>
        <taxon>Bacillales</taxon>
        <taxon>Paenibacillaceae</taxon>
        <taxon>Paenibacillus</taxon>
    </lineage>
</organism>
<evidence type="ECO:0000313" key="1">
    <source>
        <dbReference type="EMBL" id="RAV19496.1"/>
    </source>
</evidence>
<comment type="caution">
    <text evidence="1">The sequence shown here is derived from an EMBL/GenBank/DDBJ whole genome shotgun (WGS) entry which is preliminary data.</text>
</comment>
<dbReference type="AlphaFoldDB" id="A0A329MJH7"/>
<keyword evidence="2" id="KW-1185">Reference proteome</keyword>